<dbReference type="Pfam" id="PF09972">
    <property type="entry name" value="DUF2207"/>
    <property type="match status" value="1"/>
</dbReference>
<organism evidence="2 3">
    <name type="scientific">Fusobacterium vincentii ATCC 49256</name>
    <dbReference type="NCBI Taxonomy" id="209882"/>
    <lineage>
        <taxon>Bacteria</taxon>
        <taxon>Fusobacteriati</taxon>
        <taxon>Fusobacteriota</taxon>
        <taxon>Fusobacteriia</taxon>
        <taxon>Fusobacteriales</taxon>
        <taxon>Fusobacteriaceae</taxon>
        <taxon>Fusobacterium</taxon>
    </lineage>
</organism>
<dbReference type="EMBL" id="AABF01000118">
    <property type="protein sequence ID" value="EAA23529.1"/>
    <property type="molecule type" value="Genomic_DNA"/>
</dbReference>
<feature type="domain" description="DUF2207" evidence="1">
    <location>
        <begin position="24"/>
        <end position="61"/>
    </location>
</feature>
<dbReference type="Proteomes" id="UP000006454">
    <property type="component" value="Unassembled WGS sequence"/>
</dbReference>
<proteinExistence type="predicted"/>
<comment type="caution">
    <text evidence="2">The sequence shown here is derived from an EMBL/GenBank/DDBJ whole genome shotgun (WGS) entry which is preliminary data.</text>
</comment>
<dbReference type="AlphaFoldDB" id="Q7P4G4"/>
<dbReference type="InterPro" id="IPR018702">
    <property type="entry name" value="DUF2207"/>
</dbReference>
<evidence type="ECO:0000313" key="2">
    <source>
        <dbReference type="EMBL" id="EAA23529.1"/>
    </source>
</evidence>
<gene>
    <name evidence="2" type="ORF">FNV0619</name>
</gene>
<sequence>MKKNILRVFLFFIISIVSFSASFSISDLDVEANLQKDGSMIVSEAVTYDIDEINGIYFDIDTKGMEE</sequence>
<accession>Q7P4G4</accession>
<name>Q7P4G4_FUSVC</name>
<evidence type="ECO:0000259" key="1">
    <source>
        <dbReference type="Pfam" id="PF09972"/>
    </source>
</evidence>
<evidence type="ECO:0000313" key="3">
    <source>
        <dbReference type="Proteomes" id="UP000006454"/>
    </source>
</evidence>
<protein>
    <recommendedName>
        <fullName evidence="1">DUF2207 domain-containing protein</fullName>
    </recommendedName>
</protein>
<reference evidence="2 3" key="1">
    <citation type="journal article" date="2003" name="Genome Res.">
        <title>Genome analysis of F. nucleatum sub spp vincentii and its comparison with the genome of F. nucleatum ATCC 25586.</title>
        <authorList>
            <person name="Kapatral V."/>
            <person name="Ivanova N."/>
            <person name="Anderson I."/>
            <person name="Reznik G."/>
            <person name="Bhattacharyya A."/>
            <person name="Gardner W.L."/>
            <person name="Mikhailova N."/>
            <person name="Lapidus A."/>
            <person name="Larsen N."/>
            <person name="D'Souza M."/>
            <person name="Walunas T."/>
            <person name="Haselkorn R."/>
            <person name="Overbeek R."/>
            <person name="Kyrpides N."/>
        </authorList>
    </citation>
    <scope>NUCLEOTIDE SEQUENCE [LARGE SCALE GENOMIC DNA]</scope>
    <source>
        <strain evidence="2 3">ATCC 49256</strain>
    </source>
</reference>